<evidence type="ECO:0000256" key="2">
    <source>
        <dbReference type="ARBA" id="ARBA00022723"/>
    </source>
</evidence>
<dbReference type="InterPro" id="IPR011234">
    <property type="entry name" value="Fumarylacetoacetase-like_C"/>
</dbReference>
<dbReference type="Pfam" id="PF01557">
    <property type="entry name" value="FAA_hydrolase"/>
    <property type="match status" value="1"/>
</dbReference>
<evidence type="ECO:0000256" key="1">
    <source>
        <dbReference type="ARBA" id="ARBA00010211"/>
    </source>
</evidence>
<dbReference type="GO" id="GO:0044281">
    <property type="term" value="P:small molecule metabolic process"/>
    <property type="evidence" value="ECO:0007669"/>
    <property type="project" value="UniProtKB-ARBA"/>
</dbReference>
<proteinExistence type="inferred from homology"/>
<gene>
    <name evidence="4" type="ORF">UFOPK2855_00626</name>
</gene>
<organism evidence="4">
    <name type="scientific">freshwater metagenome</name>
    <dbReference type="NCBI Taxonomy" id="449393"/>
    <lineage>
        <taxon>unclassified sequences</taxon>
        <taxon>metagenomes</taxon>
        <taxon>ecological metagenomes</taxon>
    </lineage>
</organism>
<dbReference type="EMBL" id="CAEZZK010000106">
    <property type="protein sequence ID" value="CAB4760224.1"/>
    <property type="molecule type" value="Genomic_DNA"/>
</dbReference>
<sequence>MNHVAGYVIINDVSERQVQFDEGQWGRSKSFNSFKPMGPWIVTQEELGDASNLQIQLWVNGVLKQSSTTSELIFGVREIVSRLSSSVTLLSGSVISTGTPFGIGHSRVPPEYLKSGDEVTITIEGLGTLVNPVS</sequence>
<dbReference type="AlphaFoldDB" id="A0A6J6ULW6"/>
<keyword evidence="2" id="KW-0479">Metal-binding</keyword>
<reference evidence="4" key="1">
    <citation type="submission" date="2020-05" db="EMBL/GenBank/DDBJ databases">
        <authorList>
            <person name="Chiriac C."/>
            <person name="Salcher M."/>
            <person name="Ghai R."/>
            <person name="Kavagutti S V."/>
        </authorList>
    </citation>
    <scope>NUCLEOTIDE SEQUENCE</scope>
</reference>
<evidence type="ECO:0000313" key="4">
    <source>
        <dbReference type="EMBL" id="CAB4760224.1"/>
    </source>
</evidence>
<dbReference type="InterPro" id="IPR036663">
    <property type="entry name" value="Fumarylacetoacetase_C_sf"/>
</dbReference>
<name>A0A6J6ULW6_9ZZZZ</name>
<dbReference type="PANTHER" id="PTHR42796:SF4">
    <property type="entry name" value="FUMARYLACETOACETATE HYDROLASE DOMAIN-CONTAINING PROTEIN 2A"/>
    <property type="match status" value="1"/>
</dbReference>
<dbReference type="PANTHER" id="PTHR42796">
    <property type="entry name" value="FUMARYLACETOACETATE HYDROLASE DOMAIN-CONTAINING PROTEIN 2A-RELATED"/>
    <property type="match status" value="1"/>
</dbReference>
<dbReference type="InterPro" id="IPR051121">
    <property type="entry name" value="FAH"/>
</dbReference>
<protein>
    <submittedName>
        <fullName evidence="4">Unannotated protein</fullName>
    </submittedName>
</protein>
<dbReference type="Gene3D" id="3.90.850.10">
    <property type="entry name" value="Fumarylacetoacetase-like, C-terminal domain"/>
    <property type="match status" value="1"/>
</dbReference>
<feature type="domain" description="Fumarylacetoacetase-like C-terminal" evidence="3">
    <location>
        <begin position="1"/>
        <end position="133"/>
    </location>
</feature>
<accession>A0A6J6ULW6</accession>
<dbReference type="GO" id="GO:0046872">
    <property type="term" value="F:metal ion binding"/>
    <property type="evidence" value="ECO:0007669"/>
    <property type="project" value="UniProtKB-KW"/>
</dbReference>
<comment type="similarity">
    <text evidence="1">Belongs to the FAH family.</text>
</comment>
<evidence type="ECO:0000259" key="3">
    <source>
        <dbReference type="Pfam" id="PF01557"/>
    </source>
</evidence>
<dbReference type="GO" id="GO:0003824">
    <property type="term" value="F:catalytic activity"/>
    <property type="evidence" value="ECO:0007669"/>
    <property type="project" value="InterPro"/>
</dbReference>
<dbReference type="SUPFAM" id="SSF56529">
    <property type="entry name" value="FAH"/>
    <property type="match status" value="1"/>
</dbReference>